<keyword evidence="2" id="KW-1185">Reference proteome</keyword>
<evidence type="ECO:0000313" key="1">
    <source>
        <dbReference type="EMBL" id="ETO04173.1"/>
    </source>
</evidence>
<protein>
    <submittedName>
        <fullName evidence="1">Uncharacterized protein</fullName>
    </submittedName>
</protein>
<dbReference type="EMBL" id="ASPP01029884">
    <property type="protein sequence ID" value="ETO04173.1"/>
    <property type="molecule type" value="Genomic_DNA"/>
</dbReference>
<gene>
    <name evidence="1" type="ORF">RFI_33225</name>
</gene>
<reference evidence="1 2" key="1">
    <citation type="journal article" date="2013" name="Curr. Biol.">
        <title>The Genome of the Foraminiferan Reticulomyxa filosa.</title>
        <authorList>
            <person name="Glockner G."/>
            <person name="Hulsmann N."/>
            <person name="Schleicher M."/>
            <person name="Noegel A.A."/>
            <person name="Eichinger L."/>
            <person name="Gallinger C."/>
            <person name="Pawlowski J."/>
            <person name="Sierra R."/>
            <person name="Euteneuer U."/>
            <person name="Pillet L."/>
            <person name="Moustafa A."/>
            <person name="Platzer M."/>
            <person name="Groth M."/>
            <person name="Szafranski K."/>
            <person name="Schliwa M."/>
        </authorList>
    </citation>
    <scope>NUCLEOTIDE SEQUENCE [LARGE SCALE GENOMIC DNA]</scope>
</reference>
<sequence>NNNNNNNNNNNDNNKAEEKKKKDVLFTLELMQEQEKLPQTILEGNSVPSPLSENGLKMHAQKLGEKIYLPQFNATLKSNANVNEKTEPSHLGYIHNNKVVADVCPSASKNDTAITAIKMNGKTNAANELKPSRRQSYEKLIKSLSGFELQLQQDCNDLVTNKLLCKFTFHFRISMEYIYIYFLVSHRSKKKKKSDQI</sequence>
<proteinExistence type="predicted"/>
<comment type="caution">
    <text evidence="1">The sequence shown here is derived from an EMBL/GenBank/DDBJ whole genome shotgun (WGS) entry which is preliminary data.</text>
</comment>
<feature type="non-terminal residue" evidence="1">
    <location>
        <position position="1"/>
    </location>
</feature>
<dbReference type="Proteomes" id="UP000023152">
    <property type="component" value="Unassembled WGS sequence"/>
</dbReference>
<name>X6LQJ8_RETFI</name>
<organism evidence="1 2">
    <name type="scientific">Reticulomyxa filosa</name>
    <dbReference type="NCBI Taxonomy" id="46433"/>
    <lineage>
        <taxon>Eukaryota</taxon>
        <taxon>Sar</taxon>
        <taxon>Rhizaria</taxon>
        <taxon>Retaria</taxon>
        <taxon>Foraminifera</taxon>
        <taxon>Monothalamids</taxon>
        <taxon>Reticulomyxidae</taxon>
        <taxon>Reticulomyxa</taxon>
    </lineage>
</organism>
<evidence type="ECO:0000313" key="2">
    <source>
        <dbReference type="Proteomes" id="UP000023152"/>
    </source>
</evidence>
<accession>X6LQJ8</accession>
<dbReference type="AlphaFoldDB" id="X6LQJ8"/>